<keyword evidence="4" id="KW-1185">Reference proteome</keyword>
<dbReference type="SUPFAM" id="SSF56219">
    <property type="entry name" value="DNase I-like"/>
    <property type="match status" value="1"/>
</dbReference>
<evidence type="ECO:0000313" key="3">
    <source>
        <dbReference type="EMBL" id="CAF4625155.1"/>
    </source>
</evidence>
<feature type="domain" description="Endonuclease/exonuclease/phosphatase" evidence="2">
    <location>
        <begin position="186"/>
        <end position="292"/>
    </location>
</feature>
<gene>
    <name evidence="3" type="ORF">UJA718_LOCUS32250</name>
</gene>
<dbReference type="InterPro" id="IPR036691">
    <property type="entry name" value="Endo/exonu/phosph_ase_sf"/>
</dbReference>
<dbReference type="Gene3D" id="3.60.10.10">
    <property type="entry name" value="Endonuclease/exonuclease/phosphatase"/>
    <property type="match status" value="1"/>
</dbReference>
<dbReference type="GO" id="GO:0003824">
    <property type="term" value="F:catalytic activity"/>
    <property type="evidence" value="ECO:0007669"/>
    <property type="project" value="InterPro"/>
</dbReference>
<sequence length="313" mass="35076">MENILTAFTKKIEYRLQQLEERLINQVTMIEKKVDNLKFTTSILETVIYETILPVIKVVHKCSFNNTRNTSALDELTKYSNDITYLLTKRDNNQLSKENANPSGSRVTQSSFNKSGQTTPIQQNGTGLSKCQLNLGLSTLSEWSKGTNSHGSAVLTVDKKLNAVPLNIHQLNCVAVQVIVKNQTYVLASIYSPPNEPVPLKNMSSLNRISKNVIIVGDLNVKHPNWGCTSMHHKGRLLAEWLENSDKYAIQNHGMKTSLRSDTTIDLVLTRPTISLSHCGTLSYTGSDHLPILMQLNGISLQDNKYTISKTYW</sequence>
<dbReference type="InterPro" id="IPR005135">
    <property type="entry name" value="Endo/exonuclease/phosphatase"/>
</dbReference>
<name>A0A821DT06_9BILA</name>
<comment type="caution">
    <text evidence="3">The sequence shown here is derived from an EMBL/GenBank/DDBJ whole genome shotgun (WGS) entry which is preliminary data.</text>
</comment>
<feature type="region of interest" description="Disordered" evidence="1">
    <location>
        <begin position="94"/>
        <end position="125"/>
    </location>
</feature>
<dbReference type="EMBL" id="CAJOBP010027601">
    <property type="protein sequence ID" value="CAF4625155.1"/>
    <property type="molecule type" value="Genomic_DNA"/>
</dbReference>
<reference evidence="3" key="1">
    <citation type="submission" date="2021-02" db="EMBL/GenBank/DDBJ databases">
        <authorList>
            <person name="Nowell W R."/>
        </authorList>
    </citation>
    <scope>NUCLEOTIDE SEQUENCE</scope>
</reference>
<evidence type="ECO:0000313" key="4">
    <source>
        <dbReference type="Proteomes" id="UP000663873"/>
    </source>
</evidence>
<dbReference type="Pfam" id="PF14529">
    <property type="entry name" value="Exo_endo_phos_2"/>
    <property type="match status" value="1"/>
</dbReference>
<accession>A0A821DT06</accession>
<dbReference type="PANTHER" id="PTHR33273:SF4">
    <property type="entry name" value="ENDONUCLEASE_EXONUCLEASE_PHOSPHATASE DOMAIN-CONTAINING PROTEIN"/>
    <property type="match status" value="1"/>
</dbReference>
<evidence type="ECO:0000256" key="1">
    <source>
        <dbReference type="SAM" id="MobiDB-lite"/>
    </source>
</evidence>
<dbReference type="Proteomes" id="UP000663873">
    <property type="component" value="Unassembled WGS sequence"/>
</dbReference>
<proteinExistence type="predicted"/>
<organism evidence="3 4">
    <name type="scientific">Rotaria socialis</name>
    <dbReference type="NCBI Taxonomy" id="392032"/>
    <lineage>
        <taxon>Eukaryota</taxon>
        <taxon>Metazoa</taxon>
        <taxon>Spiralia</taxon>
        <taxon>Gnathifera</taxon>
        <taxon>Rotifera</taxon>
        <taxon>Eurotatoria</taxon>
        <taxon>Bdelloidea</taxon>
        <taxon>Philodinida</taxon>
        <taxon>Philodinidae</taxon>
        <taxon>Rotaria</taxon>
    </lineage>
</organism>
<dbReference type="PANTHER" id="PTHR33273">
    <property type="entry name" value="DOMAIN-CONTAINING PROTEIN, PUTATIVE-RELATED"/>
    <property type="match status" value="1"/>
</dbReference>
<evidence type="ECO:0000259" key="2">
    <source>
        <dbReference type="Pfam" id="PF14529"/>
    </source>
</evidence>
<protein>
    <recommendedName>
        <fullName evidence="2">Endonuclease/exonuclease/phosphatase domain-containing protein</fullName>
    </recommendedName>
</protein>
<dbReference type="AlphaFoldDB" id="A0A821DT06"/>